<evidence type="ECO:0000313" key="1">
    <source>
        <dbReference type="EMBL" id="MBW3119015.1"/>
    </source>
</evidence>
<reference evidence="1" key="1">
    <citation type="submission" date="2021-07" db="EMBL/GenBank/DDBJ databases">
        <authorList>
            <person name="Stanton E."/>
        </authorList>
    </citation>
    <scope>NUCLEOTIDE SEQUENCE</scope>
    <source>
        <strain evidence="1">2021EL-01139</strain>
    </source>
</reference>
<protein>
    <submittedName>
        <fullName evidence="1">Uncharacterized protein</fullName>
    </submittedName>
</protein>
<proteinExistence type="predicted"/>
<organism evidence="1 2">
    <name type="scientific">Providencia rettgeri</name>
    <dbReference type="NCBI Taxonomy" id="587"/>
    <lineage>
        <taxon>Bacteria</taxon>
        <taxon>Pseudomonadati</taxon>
        <taxon>Pseudomonadota</taxon>
        <taxon>Gammaproteobacteria</taxon>
        <taxon>Enterobacterales</taxon>
        <taxon>Morganellaceae</taxon>
        <taxon>Providencia</taxon>
    </lineage>
</organism>
<dbReference type="AlphaFoldDB" id="A0AAE2ZIQ4"/>
<comment type="caution">
    <text evidence="1">The sequence shown here is derived from an EMBL/GenBank/DDBJ whole genome shotgun (WGS) entry which is preliminary data.</text>
</comment>
<dbReference type="Proteomes" id="UP001155882">
    <property type="component" value="Unassembled WGS sequence"/>
</dbReference>
<dbReference type="EMBL" id="JAHWLI010000143">
    <property type="protein sequence ID" value="MBW3119015.1"/>
    <property type="molecule type" value="Genomic_DNA"/>
</dbReference>
<name>A0AAE2ZIQ4_PRORE</name>
<sequence length="191" mass="21577">MDLSRTIIPKSDQLNFEDVQSTPITATIKSVREGSKDQPVFIDLVGYDGRPYKPSKSMRRVLIDGWGNNGHEWVGKSLTLKGDPNVKFGGVAVGGIKVHAMSDIEGDFSLMLSVSRGKRAEHRVKKLEVEKPKTNMDHLTRFNQEIDSMDSKKLDDSYEWLKKKFTGDVDSLEKLETLYKARKEDMEKANG</sequence>
<evidence type="ECO:0000313" key="2">
    <source>
        <dbReference type="Proteomes" id="UP001155882"/>
    </source>
</evidence>
<dbReference type="RefSeq" id="WP_219197841.1">
    <property type="nucleotide sequence ID" value="NZ_JAHWLI010000143.1"/>
</dbReference>
<accession>A0AAE2ZIQ4</accession>
<gene>
    <name evidence="1" type="ORF">KYI77_21525</name>
</gene>